<evidence type="ECO:0000313" key="11">
    <source>
        <dbReference type="Proteomes" id="UP000095544"/>
    </source>
</evidence>
<evidence type="ECO:0000256" key="3">
    <source>
        <dbReference type="ARBA" id="ARBA00022475"/>
    </source>
</evidence>
<evidence type="ECO:0000256" key="5">
    <source>
        <dbReference type="ARBA" id="ARBA00022692"/>
    </source>
</evidence>
<keyword evidence="2" id="KW-0813">Transport</keyword>
<evidence type="ECO:0000256" key="6">
    <source>
        <dbReference type="ARBA" id="ARBA00022989"/>
    </source>
</evidence>
<keyword evidence="6 9" id="KW-1133">Transmembrane helix</keyword>
<evidence type="ECO:0000256" key="1">
    <source>
        <dbReference type="ARBA" id="ARBA00004651"/>
    </source>
</evidence>
<name>A0A174FTQ2_9FIRM</name>
<dbReference type="STRING" id="39482.ERS852491_02458"/>
<keyword evidence="4" id="KW-0997">Cell inner membrane</keyword>
<feature type="transmembrane region" description="Helical" evidence="9">
    <location>
        <begin position="174"/>
        <end position="193"/>
    </location>
</feature>
<keyword evidence="5 9" id="KW-0812">Transmembrane</keyword>
<gene>
    <name evidence="10" type="primary">alsC_1</name>
    <name evidence="10" type="ORF">ERS852491_02458</name>
</gene>
<feature type="transmembrane region" description="Helical" evidence="9">
    <location>
        <begin position="304"/>
        <end position="322"/>
    </location>
</feature>
<dbReference type="PANTHER" id="PTHR32196">
    <property type="entry name" value="ABC TRANSPORTER PERMEASE PROTEIN YPHD-RELATED-RELATED"/>
    <property type="match status" value="1"/>
</dbReference>
<dbReference type="CDD" id="cd06579">
    <property type="entry name" value="TM_PBP1_transp_AraH_like"/>
    <property type="match status" value="1"/>
</dbReference>
<comment type="subcellular location">
    <subcellularLocation>
        <location evidence="1">Cell membrane</location>
        <topology evidence="1">Multi-pass membrane protein</topology>
    </subcellularLocation>
</comment>
<organism evidence="10 11">
    <name type="scientific">Faecalicatena contorta</name>
    <dbReference type="NCBI Taxonomy" id="39482"/>
    <lineage>
        <taxon>Bacteria</taxon>
        <taxon>Bacillati</taxon>
        <taxon>Bacillota</taxon>
        <taxon>Clostridia</taxon>
        <taxon>Lachnospirales</taxon>
        <taxon>Lachnospiraceae</taxon>
        <taxon>Faecalicatena</taxon>
    </lineage>
</organism>
<proteinExistence type="predicted"/>
<keyword evidence="7 9" id="KW-0472">Membrane</keyword>
<feature type="transmembrane region" description="Helical" evidence="9">
    <location>
        <begin position="281"/>
        <end position="298"/>
    </location>
</feature>
<evidence type="ECO:0000256" key="2">
    <source>
        <dbReference type="ARBA" id="ARBA00022448"/>
    </source>
</evidence>
<evidence type="ECO:0000256" key="7">
    <source>
        <dbReference type="ARBA" id="ARBA00023136"/>
    </source>
</evidence>
<dbReference type="GO" id="GO:0022857">
    <property type="term" value="F:transmembrane transporter activity"/>
    <property type="evidence" value="ECO:0007669"/>
    <property type="project" value="InterPro"/>
</dbReference>
<dbReference type="EMBL" id="CYZU01000021">
    <property type="protein sequence ID" value="CUO51910.1"/>
    <property type="molecule type" value="Genomic_DNA"/>
</dbReference>
<protein>
    <recommendedName>
        <fullName evidence="8">Autoinducer 2 import system permease protein LsrD</fullName>
    </recommendedName>
</protein>
<evidence type="ECO:0000256" key="8">
    <source>
        <dbReference type="ARBA" id="ARBA00039381"/>
    </source>
</evidence>
<sequence length="336" mass="35705">MAGKSGRTIANVPEKSWKKTVLSWEGMLVVLFILINVFCASISQSYQVSNVLREMPKYLTEVFLMLPMAYILILGEIDISVGATVCLSATMTCMVCNKDMPFILVVLTALVVGTVCGLVNGLILTKFTELPPMIVTLGTQIVFRGIAEIALGSGGSISLSNADGFRMIAGKVGMIPYILFVVIIFAVIFTVVLSKTTFGRSVYAIGSNRLAAYYSGIHVQKIRLIIYMAMGFMAGLAALFLTSVLYGANTTTGNGFELDAIAMAVFGGISTAGGKGKLQGGIISAFIIICLRIGLGQINMNPQLILIILGALLILAVLLPNIGGELKLKKKTAAVK</sequence>
<keyword evidence="3" id="KW-1003">Cell membrane</keyword>
<evidence type="ECO:0000256" key="9">
    <source>
        <dbReference type="SAM" id="Phobius"/>
    </source>
</evidence>
<dbReference type="Pfam" id="PF02653">
    <property type="entry name" value="BPD_transp_2"/>
    <property type="match status" value="1"/>
</dbReference>
<dbReference type="AlphaFoldDB" id="A0A174FTQ2"/>
<dbReference type="GO" id="GO:0005886">
    <property type="term" value="C:plasma membrane"/>
    <property type="evidence" value="ECO:0007669"/>
    <property type="project" value="UniProtKB-SubCell"/>
</dbReference>
<feature type="transmembrane region" description="Helical" evidence="9">
    <location>
        <begin position="102"/>
        <end position="123"/>
    </location>
</feature>
<dbReference type="PANTHER" id="PTHR32196:SF71">
    <property type="entry name" value="AUTOINDUCER 2 IMPORT SYSTEM PERMEASE PROTEIN LSRD"/>
    <property type="match status" value="1"/>
</dbReference>
<evidence type="ECO:0000313" key="10">
    <source>
        <dbReference type="EMBL" id="CUO51910.1"/>
    </source>
</evidence>
<dbReference type="RefSeq" id="WP_050640114.1">
    <property type="nucleotide sequence ID" value="NZ_CABKUE010000008.1"/>
</dbReference>
<feature type="transmembrane region" description="Helical" evidence="9">
    <location>
        <begin position="224"/>
        <end position="246"/>
    </location>
</feature>
<dbReference type="InterPro" id="IPR001851">
    <property type="entry name" value="ABC_transp_permease"/>
</dbReference>
<feature type="transmembrane region" description="Helical" evidence="9">
    <location>
        <begin position="21"/>
        <end position="43"/>
    </location>
</feature>
<dbReference type="OrthoDB" id="9789111at2"/>
<reference evidence="10 11" key="1">
    <citation type="submission" date="2015-09" db="EMBL/GenBank/DDBJ databases">
        <authorList>
            <consortium name="Pathogen Informatics"/>
        </authorList>
    </citation>
    <scope>NUCLEOTIDE SEQUENCE [LARGE SCALE GENOMIC DNA]</scope>
    <source>
        <strain evidence="10 11">2789STDY5834876</strain>
    </source>
</reference>
<evidence type="ECO:0000256" key="4">
    <source>
        <dbReference type="ARBA" id="ARBA00022519"/>
    </source>
</evidence>
<accession>A0A174FTQ2</accession>
<dbReference type="Proteomes" id="UP000095544">
    <property type="component" value="Unassembled WGS sequence"/>
</dbReference>
<feature type="transmembrane region" description="Helical" evidence="9">
    <location>
        <begin position="63"/>
        <end position="90"/>
    </location>
</feature>